<keyword evidence="3" id="KW-1185">Reference proteome</keyword>
<evidence type="ECO:0000313" key="3">
    <source>
        <dbReference type="Proteomes" id="UP000076078"/>
    </source>
</evidence>
<dbReference type="SMART" id="SM00248">
    <property type="entry name" value="ANK"/>
    <property type="match status" value="4"/>
</dbReference>
<feature type="compositionally biased region" description="Polar residues" evidence="1">
    <location>
        <begin position="734"/>
        <end position="746"/>
    </location>
</feature>
<gene>
    <name evidence="2" type="ORF">DLAC_00436</name>
</gene>
<comment type="caution">
    <text evidence="2">The sequence shown here is derived from an EMBL/GenBank/DDBJ whole genome shotgun (WGS) entry which is preliminary data.</text>
</comment>
<reference evidence="2 3" key="1">
    <citation type="submission" date="2015-12" db="EMBL/GenBank/DDBJ databases">
        <title>Dictyostelia acquired genes for synthesis and detection of signals that induce cell-type specialization by lateral gene transfer from prokaryotes.</title>
        <authorList>
            <person name="Gloeckner G."/>
            <person name="Schaap P."/>
        </authorList>
    </citation>
    <scope>NUCLEOTIDE SEQUENCE [LARGE SCALE GENOMIC DNA]</scope>
    <source>
        <strain evidence="2 3">TK</strain>
    </source>
</reference>
<organism evidence="2 3">
    <name type="scientific">Tieghemostelium lacteum</name>
    <name type="common">Slime mold</name>
    <name type="synonym">Dictyostelium lacteum</name>
    <dbReference type="NCBI Taxonomy" id="361077"/>
    <lineage>
        <taxon>Eukaryota</taxon>
        <taxon>Amoebozoa</taxon>
        <taxon>Evosea</taxon>
        <taxon>Eumycetozoa</taxon>
        <taxon>Dictyostelia</taxon>
        <taxon>Dictyosteliales</taxon>
        <taxon>Raperosteliaceae</taxon>
        <taxon>Tieghemostelium</taxon>
    </lineage>
</organism>
<dbReference type="InParanoid" id="A0A152A9Q4"/>
<feature type="compositionally biased region" description="Low complexity" evidence="1">
    <location>
        <begin position="722"/>
        <end position="733"/>
    </location>
</feature>
<dbReference type="InterPro" id="IPR036770">
    <property type="entry name" value="Ankyrin_rpt-contain_sf"/>
</dbReference>
<dbReference type="PANTHER" id="PTHR46586">
    <property type="entry name" value="ANKYRIN REPEAT-CONTAINING PROTEIN"/>
    <property type="match status" value="1"/>
</dbReference>
<evidence type="ECO:0000256" key="1">
    <source>
        <dbReference type="SAM" id="MobiDB-lite"/>
    </source>
</evidence>
<protein>
    <recommendedName>
        <fullName evidence="4">Ankyrin repeat-containing protein</fullName>
    </recommendedName>
</protein>
<dbReference type="Gene3D" id="1.25.40.20">
    <property type="entry name" value="Ankyrin repeat-containing domain"/>
    <property type="match status" value="1"/>
</dbReference>
<dbReference type="SUPFAM" id="SSF48403">
    <property type="entry name" value="Ankyrin repeat"/>
    <property type="match status" value="1"/>
</dbReference>
<evidence type="ECO:0008006" key="4">
    <source>
        <dbReference type="Google" id="ProtNLM"/>
    </source>
</evidence>
<name>A0A152A9Q4_TIELA</name>
<dbReference type="InterPro" id="IPR002110">
    <property type="entry name" value="Ankyrin_rpt"/>
</dbReference>
<dbReference type="STRING" id="361077.A0A152A9Q4"/>
<sequence>MDHEYLIRSVFFNKILFNEIFRWVRIINQEKGLQSYSYCDINSIDWLINNGHQTLLMDKINRGEGLQLNFTTRSFNLIAEKVKDFEKFKSLYQLCPIGFHTQDIFEWCCKGGSLPIIQFLLEKNWKKHYNKPSFSDYAIRNLVQECKNIDLKTIQWLNILLSHQEQSTGMSKEIQDLLILSDIDSILLSKLVKPSLKTTLCSKIAKCDLILTKACEIGNLDIVEFMFNNGNSKLQCLSRLVETCIKGNHFELVKYFFEKQTKLLSICMDKSGIIDIACSVGNLDMIIYLVEKLSDQVTDHLSAFSMYNAAGYDHLDVCKWLYEFNEHSIPPDKKVVWVPFTMGRSSQHASLNVLKFLCDKNFEITRDSVMDALESGSLSKFSFLYELYGQQNLDPDQVVLFHLTVNTQIASILHSGNFEILIYLNGFESFNRFLSRVLKGQTKLTEETYASHTPVQLKTKSFRIFRWCIENFYERDNTLSLNIQMDSKVIRDINAQDFYWFYKFIKENLPHINDIKSRYYHQLLVEISGFIGDTEIFEFLALHEPELFKMPFSALTNAVKCGNLQVIQYFINEKSLKDQPPKKMMIELSNCQAFSIDQLLEHSVRSKRYQVTHYLFEQFRDLAFSTFSILNTAFHNDHLSIAVLYVEMVKSSGLENEEKECKNSIENLMNNCITSGQFSIATLLFESFKTYFYPKLSELVASAIRAHYKSLYKYFIYQKKASSPSNNNNNINSVLSPKTNNISSNNPKKFSLKNIFK</sequence>
<dbReference type="AlphaFoldDB" id="A0A152A9Q4"/>
<proteinExistence type="predicted"/>
<dbReference type="PANTHER" id="PTHR46586:SF3">
    <property type="entry name" value="ANKYRIN REPEAT-CONTAINING PROTEIN"/>
    <property type="match status" value="1"/>
</dbReference>
<evidence type="ECO:0000313" key="2">
    <source>
        <dbReference type="EMBL" id="KYR02953.1"/>
    </source>
</evidence>
<feature type="region of interest" description="Disordered" evidence="1">
    <location>
        <begin position="722"/>
        <end position="746"/>
    </location>
</feature>
<dbReference type="Proteomes" id="UP000076078">
    <property type="component" value="Unassembled WGS sequence"/>
</dbReference>
<dbReference type="EMBL" id="LODT01000001">
    <property type="protein sequence ID" value="KYR02953.1"/>
    <property type="molecule type" value="Genomic_DNA"/>
</dbReference>
<accession>A0A152A9Q4</accession>
<dbReference type="InterPro" id="IPR052050">
    <property type="entry name" value="SecEffector_AnkRepeat"/>
</dbReference>